<dbReference type="PANTHER" id="PTHR10344">
    <property type="entry name" value="THYMIDYLATE KINASE"/>
    <property type="match status" value="1"/>
</dbReference>
<dbReference type="GO" id="GO:0004798">
    <property type="term" value="F:dTMP kinase activity"/>
    <property type="evidence" value="ECO:0007669"/>
    <property type="project" value="UniProtKB-EC"/>
</dbReference>
<evidence type="ECO:0000256" key="7">
    <source>
        <dbReference type="ARBA" id="ARBA00022777"/>
    </source>
</evidence>
<accession>A0ABZ0I561</accession>
<dbReference type="Gene3D" id="3.40.50.300">
    <property type="entry name" value="P-loop containing nucleotide triphosphate hydrolases"/>
    <property type="match status" value="1"/>
</dbReference>
<evidence type="ECO:0000259" key="12">
    <source>
        <dbReference type="Pfam" id="PF02223"/>
    </source>
</evidence>
<feature type="domain" description="Thymidylate kinase-like" evidence="12">
    <location>
        <begin position="10"/>
        <end position="197"/>
    </location>
</feature>
<proteinExistence type="inferred from homology"/>
<evidence type="ECO:0000256" key="6">
    <source>
        <dbReference type="ARBA" id="ARBA00022741"/>
    </source>
</evidence>
<dbReference type="Proteomes" id="UP001626537">
    <property type="component" value="Chromosome"/>
</dbReference>
<dbReference type="HAMAP" id="MF_00165">
    <property type="entry name" value="Thymidylate_kinase"/>
    <property type="match status" value="1"/>
</dbReference>
<evidence type="ECO:0000256" key="9">
    <source>
        <dbReference type="ARBA" id="ARBA00029962"/>
    </source>
</evidence>
<dbReference type="EMBL" id="CP136864">
    <property type="protein sequence ID" value="WOJ94161.1"/>
    <property type="molecule type" value="Genomic_DNA"/>
</dbReference>
<evidence type="ECO:0000256" key="2">
    <source>
        <dbReference type="ARBA" id="ARBA00012980"/>
    </source>
</evidence>
<dbReference type="PANTHER" id="PTHR10344:SF4">
    <property type="entry name" value="UMP-CMP KINASE 2, MITOCHONDRIAL"/>
    <property type="match status" value="1"/>
</dbReference>
<evidence type="ECO:0000256" key="3">
    <source>
        <dbReference type="ARBA" id="ARBA00017144"/>
    </source>
</evidence>
<comment type="similarity">
    <text evidence="1 11">Belongs to the thymidylate kinase family.</text>
</comment>
<dbReference type="RefSeq" id="WP_407348799.1">
    <property type="nucleotide sequence ID" value="NZ_CP136864.1"/>
</dbReference>
<sequence>MSQRGLFITLEGGEGAGKSTAMAYVEKRLREANVDIVCTREPGGTRLGEQLRETLLAPSEIDIDPLAELLMMFAARAQHLSECIVPALQRGQWVLCDRFTDASYAYQGAGRGLGEAPVSALEELVQNGLRPDLTLLLDVPAEIGLSRARGRGALDRFEQEDHAFFERVRQSYLSRARRSSGRYQIIDASAELFEVESSLQAVVEDLLACPPLVDS</sequence>
<dbReference type="InterPro" id="IPR027417">
    <property type="entry name" value="P-loop_NTPase"/>
</dbReference>
<dbReference type="Pfam" id="PF02223">
    <property type="entry name" value="Thymidylate_kin"/>
    <property type="match status" value="1"/>
</dbReference>
<evidence type="ECO:0000256" key="8">
    <source>
        <dbReference type="ARBA" id="ARBA00022840"/>
    </source>
</evidence>
<dbReference type="InterPro" id="IPR039430">
    <property type="entry name" value="Thymidylate_kin-like_dom"/>
</dbReference>
<evidence type="ECO:0000256" key="1">
    <source>
        <dbReference type="ARBA" id="ARBA00009776"/>
    </source>
</evidence>
<dbReference type="CDD" id="cd01672">
    <property type="entry name" value="TMPK"/>
    <property type="match status" value="1"/>
</dbReference>
<comment type="function">
    <text evidence="11">Phosphorylation of dTMP to form dTDP in both de novo and salvage pathways of dTTP synthesis.</text>
</comment>
<dbReference type="InterPro" id="IPR018094">
    <property type="entry name" value="Thymidylate_kinase"/>
</dbReference>
<reference evidence="13 14" key="1">
    <citation type="submission" date="2023-10" db="EMBL/GenBank/DDBJ databases">
        <title>Two novel species belonging to the OM43/NOR5 clade.</title>
        <authorList>
            <person name="Park M."/>
        </authorList>
    </citation>
    <scope>NUCLEOTIDE SEQUENCE [LARGE SCALE GENOMIC DNA]</scope>
    <source>
        <strain evidence="13 14">IMCC43200</strain>
    </source>
</reference>
<gene>
    <name evidence="11 13" type="primary">tmk</name>
    <name evidence="13" type="ORF">R0135_03085</name>
</gene>
<keyword evidence="5 11" id="KW-0545">Nucleotide biosynthesis</keyword>
<keyword evidence="4 11" id="KW-0808">Transferase</keyword>
<evidence type="ECO:0000313" key="14">
    <source>
        <dbReference type="Proteomes" id="UP001626537"/>
    </source>
</evidence>
<dbReference type="EC" id="2.7.4.9" evidence="2 11"/>
<keyword evidence="6 11" id="KW-0547">Nucleotide-binding</keyword>
<comment type="catalytic activity">
    <reaction evidence="10 11">
        <text>dTMP + ATP = dTDP + ADP</text>
        <dbReference type="Rhea" id="RHEA:13517"/>
        <dbReference type="ChEBI" id="CHEBI:30616"/>
        <dbReference type="ChEBI" id="CHEBI:58369"/>
        <dbReference type="ChEBI" id="CHEBI:63528"/>
        <dbReference type="ChEBI" id="CHEBI:456216"/>
        <dbReference type="EC" id="2.7.4.9"/>
    </reaction>
</comment>
<evidence type="ECO:0000256" key="5">
    <source>
        <dbReference type="ARBA" id="ARBA00022727"/>
    </source>
</evidence>
<evidence type="ECO:0000256" key="4">
    <source>
        <dbReference type="ARBA" id="ARBA00022679"/>
    </source>
</evidence>
<keyword evidence="8 11" id="KW-0067">ATP-binding</keyword>
<protein>
    <recommendedName>
        <fullName evidence="3 11">Thymidylate kinase</fullName>
        <ecNumber evidence="2 11">2.7.4.9</ecNumber>
    </recommendedName>
    <alternativeName>
        <fullName evidence="9 11">dTMP kinase</fullName>
    </alternativeName>
</protein>
<keyword evidence="14" id="KW-1185">Reference proteome</keyword>
<evidence type="ECO:0000256" key="11">
    <source>
        <dbReference type="HAMAP-Rule" id="MF_00165"/>
    </source>
</evidence>
<dbReference type="SUPFAM" id="SSF52540">
    <property type="entry name" value="P-loop containing nucleoside triphosphate hydrolases"/>
    <property type="match status" value="1"/>
</dbReference>
<evidence type="ECO:0000313" key="13">
    <source>
        <dbReference type="EMBL" id="WOJ94161.1"/>
    </source>
</evidence>
<keyword evidence="7 11" id="KW-0418">Kinase</keyword>
<dbReference type="NCBIfam" id="TIGR00041">
    <property type="entry name" value="DTMP_kinase"/>
    <property type="match status" value="1"/>
</dbReference>
<name>A0ABZ0I561_9GAMM</name>
<organism evidence="13 14">
    <name type="scientific">Congregibacter variabilis</name>
    <dbReference type="NCBI Taxonomy" id="3081200"/>
    <lineage>
        <taxon>Bacteria</taxon>
        <taxon>Pseudomonadati</taxon>
        <taxon>Pseudomonadota</taxon>
        <taxon>Gammaproteobacteria</taxon>
        <taxon>Cellvibrionales</taxon>
        <taxon>Halieaceae</taxon>
        <taxon>Congregibacter</taxon>
    </lineage>
</organism>
<evidence type="ECO:0000256" key="10">
    <source>
        <dbReference type="ARBA" id="ARBA00048743"/>
    </source>
</evidence>
<feature type="binding site" evidence="11">
    <location>
        <begin position="12"/>
        <end position="19"/>
    </location>
    <ligand>
        <name>ATP</name>
        <dbReference type="ChEBI" id="CHEBI:30616"/>
    </ligand>
</feature>